<protein>
    <submittedName>
        <fullName evidence="5">DNA-binding LytR/AlgR family response regulator</fullName>
    </submittedName>
</protein>
<dbReference type="Pfam" id="PF00072">
    <property type="entry name" value="Response_reg"/>
    <property type="match status" value="1"/>
</dbReference>
<evidence type="ECO:0000259" key="3">
    <source>
        <dbReference type="PROSITE" id="PS50930"/>
    </source>
</evidence>
<dbReference type="Pfam" id="PF04397">
    <property type="entry name" value="LytTR"/>
    <property type="match status" value="1"/>
</dbReference>
<sequence>MNVLIIEDEIKTAKELKGLIEAIDSDIKIVDILHSVNSAIQWFKEHPSPDLIFSDIQLGDGLSFDIYRNVQVNTPVIFCTAFDEYAIRAFEANGIDYLLKPIDEGMLEQSLRKYQHFKNLFNNRQDLYQQKLIKLVGQMDTKYKQSILVYFKEKIIPIKTSEIRFIYAEHGLVYIHSNFDRFITQHTVEQLEAMLNPQLFFKANRQFIINRDNIQNVEHYFNRRLFVKLNCETPEKIIVSKIKANDFLQWMED</sequence>
<gene>
    <name evidence="5" type="ORF">HDF22_000795</name>
    <name evidence="4" type="ORF">HDF23_002732</name>
</gene>
<dbReference type="Gene3D" id="2.40.50.1020">
    <property type="entry name" value="LytTr DNA-binding domain"/>
    <property type="match status" value="1"/>
</dbReference>
<dbReference type="Proteomes" id="UP000541583">
    <property type="component" value="Unassembled WGS sequence"/>
</dbReference>
<dbReference type="Gene3D" id="3.40.50.2300">
    <property type="match status" value="1"/>
</dbReference>
<dbReference type="SUPFAM" id="SSF52172">
    <property type="entry name" value="CheY-like"/>
    <property type="match status" value="1"/>
</dbReference>
<dbReference type="EMBL" id="JACHCB010000006">
    <property type="protein sequence ID" value="MBB6109976.1"/>
    <property type="molecule type" value="Genomic_DNA"/>
</dbReference>
<dbReference type="InterPro" id="IPR011006">
    <property type="entry name" value="CheY-like_superfamily"/>
</dbReference>
<dbReference type="GO" id="GO:0003677">
    <property type="term" value="F:DNA binding"/>
    <property type="evidence" value="ECO:0007669"/>
    <property type="project" value="UniProtKB-KW"/>
</dbReference>
<dbReference type="STRING" id="354630.SAMN05421821_108215"/>
<comment type="caution">
    <text evidence="5">The sequence shown here is derived from an EMBL/GenBank/DDBJ whole genome shotgun (WGS) entry which is preliminary data.</text>
</comment>
<evidence type="ECO:0000256" key="1">
    <source>
        <dbReference type="PROSITE-ProRule" id="PRU00169"/>
    </source>
</evidence>
<dbReference type="OrthoDB" id="9787344at2"/>
<dbReference type="RefSeq" id="WP_076374491.1">
    <property type="nucleotide sequence ID" value="NZ_FTMG01000008.1"/>
</dbReference>
<reference evidence="6 7" key="1">
    <citation type="submission" date="2020-08" db="EMBL/GenBank/DDBJ databases">
        <title>Genomic Encyclopedia of Type Strains, Phase IV (KMG-V): Genome sequencing to study the core and pangenomes of soil and plant-associated prokaryotes.</title>
        <authorList>
            <person name="Whitman W."/>
        </authorList>
    </citation>
    <scope>NUCLEOTIDE SEQUENCE [LARGE SCALE GENOMIC DNA]</scope>
    <source>
        <strain evidence="4 6">ANJLi2</strain>
        <strain evidence="5 7">MP601</strain>
    </source>
</reference>
<dbReference type="PANTHER" id="PTHR37299:SF1">
    <property type="entry name" value="STAGE 0 SPORULATION PROTEIN A HOMOLOG"/>
    <property type="match status" value="1"/>
</dbReference>
<organism evidence="5 7">
    <name type="scientific">Mucilaginibacter lappiensis</name>
    <dbReference type="NCBI Taxonomy" id="354630"/>
    <lineage>
        <taxon>Bacteria</taxon>
        <taxon>Pseudomonadati</taxon>
        <taxon>Bacteroidota</taxon>
        <taxon>Sphingobacteriia</taxon>
        <taxon>Sphingobacteriales</taxon>
        <taxon>Sphingobacteriaceae</taxon>
        <taxon>Mucilaginibacter</taxon>
    </lineage>
</organism>
<name>A0A1N7BY45_9SPHI</name>
<evidence type="ECO:0000313" key="4">
    <source>
        <dbReference type="EMBL" id="MBB6109976.1"/>
    </source>
</evidence>
<dbReference type="InterPro" id="IPR007492">
    <property type="entry name" value="LytTR_DNA-bd_dom"/>
</dbReference>
<feature type="domain" description="HTH LytTR-type" evidence="3">
    <location>
        <begin position="147"/>
        <end position="253"/>
    </location>
</feature>
<dbReference type="InterPro" id="IPR046947">
    <property type="entry name" value="LytR-like"/>
</dbReference>
<dbReference type="EMBL" id="JACHCA010000002">
    <property type="protein sequence ID" value="MBB6126690.1"/>
    <property type="molecule type" value="Genomic_DNA"/>
</dbReference>
<dbReference type="SMART" id="SM00850">
    <property type="entry name" value="LytTR"/>
    <property type="match status" value="1"/>
</dbReference>
<evidence type="ECO:0000313" key="5">
    <source>
        <dbReference type="EMBL" id="MBB6126690.1"/>
    </source>
</evidence>
<keyword evidence="1" id="KW-0597">Phosphoprotein</keyword>
<feature type="modified residue" description="4-aspartylphosphate" evidence="1">
    <location>
        <position position="55"/>
    </location>
</feature>
<dbReference type="AlphaFoldDB" id="A0A1N7BY45"/>
<proteinExistence type="predicted"/>
<accession>A0A1N7BY45</accession>
<dbReference type="InterPro" id="IPR001789">
    <property type="entry name" value="Sig_transdc_resp-reg_receiver"/>
</dbReference>
<evidence type="ECO:0000259" key="2">
    <source>
        <dbReference type="PROSITE" id="PS50110"/>
    </source>
</evidence>
<dbReference type="PANTHER" id="PTHR37299">
    <property type="entry name" value="TRANSCRIPTIONAL REGULATOR-RELATED"/>
    <property type="match status" value="1"/>
</dbReference>
<feature type="domain" description="Response regulatory" evidence="2">
    <location>
        <begin position="2"/>
        <end position="115"/>
    </location>
</feature>
<keyword evidence="5" id="KW-0238">DNA-binding</keyword>
<dbReference type="SMART" id="SM00448">
    <property type="entry name" value="REC"/>
    <property type="match status" value="1"/>
</dbReference>
<evidence type="ECO:0000313" key="7">
    <source>
        <dbReference type="Proteomes" id="UP000548326"/>
    </source>
</evidence>
<dbReference type="PROSITE" id="PS50110">
    <property type="entry name" value="RESPONSE_REGULATORY"/>
    <property type="match status" value="1"/>
</dbReference>
<dbReference type="PROSITE" id="PS50930">
    <property type="entry name" value="HTH_LYTTR"/>
    <property type="match status" value="1"/>
</dbReference>
<evidence type="ECO:0000313" key="6">
    <source>
        <dbReference type="Proteomes" id="UP000541583"/>
    </source>
</evidence>
<keyword evidence="6" id="KW-1185">Reference proteome</keyword>
<dbReference type="GO" id="GO:0000156">
    <property type="term" value="F:phosphorelay response regulator activity"/>
    <property type="evidence" value="ECO:0007669"/>
    <property type="project" value="InterPro"/>
</dbReference>
<dbReference type="Proteomes" id="UP000548326">
    <property type="component" value="Unassembled WGS sequence"/>
</dbReference>